<evidence type="ECO:0000313" key="2">
    <source>
        <dbReference type="Proteomes" id="UP000699042"/>
    </source>
</evidence>
<reference evidence="1" key="1">
    <citation type="submission" date="2021-05" db="EMBL/GenBank/DDBJ databases">
        <title>Comparative genomics of three Colletotrichum scovillei strains and genetic complementation revealed genes involved fungal growth and virulence on chili pepper.</title>
        <authorList>
            <person name="Hsieh D.-K."/>
            <person name="Chuang S.-C."/>
            <person name="Chen C.-Y."/>
            <person name="Chao Y.-T."/>
            <person name="Lu M.-Y.J."/>
            <person name="Lee M.-H."/>
            <person name="Shih M.-C."/>
        </authorList>
    </citation>
    <scope>NUCLEOTIDE SEQUENCE</scope>
    <source>
        <strain evidence="1">Coll-153</strain>
    </source>
</reference>
<accession>A0A9P7QWJ1</accession>
<name>A0A9P7QWJ1_9PEZI</name>
<dbReference type="Proteomes" id="UP000699042">
    <property type="component" value="Unassembled WGS sequence"/>
</dbReference>
<keyword evidence="2" id="KW-1185">Reference proteome</keyword>
<organism evidence="1 2">
    <name type="scientific">Colletotrichum scovillei</name>
    <dbReference type="NCBI Taxonomy" id="1209932"/>
    <lineage>
        <taxon>Eukaryota</taxon>
        <taxon>Fungi</taxon>
        <taxon>Dikarya</taxon>
        <taxon>Ascomycota</taxon>
        <taxon>Pezizomycotina</taxon>
        <taxon>Sordariomycetes</taxon>
        <taxon>Hypocreomycetidae</taxon>
        <taxon>Glomerellales</taxon>
        <taxon>Glomerellaceae</taxon>
        <taxon>Colletotrichum</taxon>
        <taxon>Colletotrichum acutatum species complex</taxon>
    </lineage>
</organism>
<gene>
    <name evidence="1" type="ORF">JMJ77_003189</name>
</gene>
<comment type="caution">
    <text evidence="1">The sequence shown here is derived from an EMBL/GenBank/DDBJ whole genome shotgun (WGS) entry which is preliminary data.</text>
</comment>
<protein>
    <submittedName>
        <fullName evidence="1">Uncharacterized protein</fullName>
    </submittedName>
</protein>
<evidence type="ECO:0000313" key="1">
    <source>
        <dbReference type="EMBL" id="KAG7043485.1"/>
    </source>
</evidence>
<dbReference type="AlphaFoldDB" id="A0A9P7QWJ1"/>
<dbReference type="EMBL" id="JAESDN010000012">
    <property type="protein sequence ID" value="KAG7043485.1"/>
    <property type="molecule type" value="Genomic_DNA"/>
</dbReference>
<proteinExistence type="predicted"/>
<sequence length="29" mass="3526">MCLPHLVETSPLRQVEFPKLKYPMRRLSR</sequence>